<dbReference type="AlphaFoldDB" id="A0A2M8EV28"/>
<dbReference type="EMBL" id="PFSE01000025">
    <property type="protein sequence ID" value="PJC28967.1"/>
    <property type="molecule type" value="Genomic_DNA"/>
</dbReference>
<evidence type="ECO:0000313" key="2">
    <source>
        <dbReference type="Proteomes" id="UP000230885"/>
    </source>
</evidence>
<accession>A0A2M8EV28</accession>
<dbReference type="PROSITE" id="PS00141">
    <property type="entry name" value="ASP_PROTEASE"/>
    <property type="match status" value="1"/>
</dbReference>
<evidence type="ECO:0000313" key="1">
    <source>
        <dbReference type="EMBL" id="PJC28967.1"/>
    </source>
</evidence>
<name>A0A2M8EV28_9BACT</name>
<dbReference type="InterPro" id="IPR021109">
    <property type="entry name" value="Peptidase_aspartic_dom_sf"/>
</dbReference>
<gene>
    <name evidence="1" type="ORF">CO053_01780</name>
</gene>
<evidence type="ECO:0008006" key="3">
    <source>
        <dbReference type="Google" id="ProtNLM"/>
    </source>
</evidence>
<dbReference type="GO" id="GO:0006508">
    <property type="term" value="P:proteolysis"/>
    <property type="evidence" value="ECO:0007669"/>
    <property type="project" value="InterPro"/>
</dbReference>
<dbReference type="GO" id="GO:0004190">
    <property type="term" value="F:aspartic-type endopeptidase activity"/>
    <property type="evidence" value="ECO:0007669"/>
    <property type="project" value="InterPro"/>
</dbReference>
<organism evidence="1 2">
    <name type="scientific">Candidatus Shapirobacteria bacterium CG_4_9_14_0_2_um_filter_40_11</name>
    <dbReference type="NCBI Taxonomy" id="1974876"/>
    <lineage>
        <taxon>Bacteria</taxon>
        <taxon>Candidatus Shapironibacteriota</taxon>
    </lineage>
</organism>
<dbReference type="Gene3D" id="2.40.70.10">
    <property type="entry name" value="Acid Proteases"/>
    <property type="match status" value="1"/>
</dbReference>
<protein>
    <recommendedName>
        <fullName evidence="3">Peptidase A2 domain-containing protein</fullName>
    </recommendedName>
</protein>
<sequence>MKFPYLKQPNLLNPQQPWISRPIIPIRISHKNNSLNISALIDSGADFCLFHSEIGRRLDIEIEKGKTLKFFGIEGSPINAHLHLVKIQVIDIDHSVTIPIAFTESPGVVAILGQLGFFDNFRIKFEKDRNIIEVTPVKRK</sequence>
<dbReference type="InterPro" id="IPR001969">
    <property type="entry name" value="Aspartic_peptidase_AS"/>
</dbReference>
<dbReference type="SUPFAM" id="SSF50630">
    <property type="entry name" value="Acid proteases"/>
    <property type="match status" value="1"/>
</dbReference>
<proteinExistence type="predicted"/>
<dbReference type="Proteomes" id="UP000230885">
    <property type="component" value="Unassembled WGS sequence"/>
</dbReference>
<reference evidence="2" key="1">
    <citation type="submission" date="2017-09" db="EMBL/GenBank/DDBJ databases">
        <title>Depth-based differentiation of microbial function through sediment-hosted aquifers and enrichment of novel symbionts in the deep terrestrial subsurface.</title>
        <authorList>
            <person name="Probst A.J."/>
            <person name="Ladd B."/>
            <person name="Jarett J.K."/>
            <person name="Geller-Mcgrath D.E."/>
            <person name="Sieber C.M.K."/>
            <person name="Emerson J.B."/>
            <person name="Anantharaman K."/>
            <person name="Thomas B.C."/>
            <person name="Malmstrom R."/>
            <person name="Stieglmeier M."/>
            <person name="Klingl A."/>
            <person name="Woyke T."/>
            <person name="Ryan C.M."/>
            <person name="Banfield J.F."/>
        </authorList>
    </citation>
    <scope>NUCLEOTIDE SEQUENCE [LARGE SCALE GENOMIC DNA]</scope>
</reference>
<comment type="caution">
    <text evidence="1">The sequence shown here is derived from an EMBL/GenBank/DDBJ whole genome shotgun (WGS) entry which is preliminary data.</text>
</comment>